<evidence type="ECO:0000313" key="2">
    <source>
        <dbReference type="Proteomes" id="UP001595536"/>
    </source>
</evidence>
<name>A0ABV7LHR3_9HYPH</name>
<keyword evidence="2" id="KW-1185">Reference proteome</keyword>
<feature type="non-terminal residue" evidence="1">
    <location>
        <position position="1"/>
    </location>
</feature>
<evidence type="ECO:0000313" key="1">
    <source>
        <dbReference type="EMBL" id="MFC3267089.1"/>
    </source>
</evidence>
<protein>
    <submittedName>
        <fullName evidence="1">Porin</fullName>
    </submittedName>
</protein>
<proteinExistence type="predicted"/>
<comment type="caution">
    <text evidence="1">The sequence shown here is derived from an EMBL/GenBank/DDBJ whole genome shotgun (WGS) entry which is preliminary data.</text>
</comment>
<organism evidence="1 2">
    <name type="scientific">Camelimonas abortus</name>
    <dbReference type="NCBI Taxonomy" id="1017184"/>
    <lineage>
        <taxon>Bacteria</taxon>
        <taxon>Pseudomonadati</taxon>
        <taxon>Pseudomonadota</taxon>
        <taxon>Alphaproteobacteria</taxon>
        <taxon>Hyphomicrobiales</taxon>
        <taxon>Chelatococcaceae</taxon>
        <taxon>Camelimonas</taxon>
    </lineage>
</organism>
<accession>A0ABV7LHR3</accession>
<sequence>TESWSVAAAFLHYWTPQLRSGVSASYGQVRFPAAARITGPLGNLNTGAGVYNAAFRDYSQFVGSGNLIWSPVKDLDIGVEVLYERIDIRKGRVWDQNRGGAATGKTVTYDDNWLTRLRIDRTF</sequence>
<dbReference type="Proteomes" id="UP001595536">
    <property type="component" value="Unassembled WGS sequence"/>
</dbReference>
<gene>
    <name evidence="1" type="ORF">ACFOEX_12110</name>
</gene>
<reference evidence="2" key="1">
    <citation type="journal article" date="2019" name="Int. J. Syst. Evol. Microbiol.">
        <title>The Global Catalogue of Microorganisms (GCM) 10K type strain sequencing project: providing services to taxonomists for standard genome sequencing and annotation.</title>
        <authorList>
            <consortium name="The Broad Institute Genomics Platform"/>
            <consortium name="The Broad Institute Genome Sequencing Center for Infectious Disease"/>
            <person name="Wu L."/>
            <person name="Ma J."/>
        </authorList>
    </citation>
    <scope>NUCLEOTIDE SEQUENCE [LARGE SCALE GENOMIC DNA]</scope>
    <source>
        <strain evidence="2">CCM 7941</strain>
    </source>
</reference>
<dbReference type="EMBL" id="JBHRUV010000077">
    <property type="protein sequence ID" value="MFC3267089.1"/>
    <property type="molecule type" value="Genomic_DNA"/>
</dbReference>